<keyword evidence="1" id="KW-0547">Nucleotide-binding</keyword>
<feature type="domain" description="Thil AANH" evidence="3">
    <location>
        <begin position="5"/>
        <end position="148"/>
    </location>
</feature>
<dbReference type="OrthoDB" id="9781887at2"/>
<reference evidence="5 6" key="1">
    <citation type="submission" date="2016-11" db="EMBL/GenBank/DDBJ databases">
        <authorList>
            <person name="Jaros S."/>
            <person name="Januszkiewicz K."/>
            <person name="Wedrychowicz H."/>
        </authorList>
    </citation>
    <scope>NUCLEOTIDE SEQUENCE [LARGE SCALE GENOMIC DNA]</scope>
    <source>
        <strain evidence="5 6">DSM 9705</strain>
    </source>
</reference>
<name>A0A1M5YCF1_9BACT</name>
<dbReference type="Pfam" id="PF02568">
    <property type="entry name" value="ThiI"/>
    <property type="match status" value="1"/>
</dbReference>
<dbReference type="GO" id="GO:0004810">
    <property type="term" value="F:CCA tRNA nucleotidyltransferase activity"/>
    <property type="evidence" value="ECO:0007669"/>
    <property type="project" value="InterPro"/>
</dbReference>
<proteinExistence type="predicted"/>
<dbReference type="PANTHER" id="PTHR11933:SF6">
    <property type="entry name" value="THIL AANH DOMAIN-CONTAINING PROTEIN"/>
    <property type="match status" value="1"/>
</dbReference>
<sequence length="348" mass="38474">MSVVRALSLFSGGLDSILATRVVMEQGVEVLAVRFITPFFGDAILRDPQRYQREVRDKYGINAVVVDISDDYLQMLRRPAHGFGRYFNPCIDCKIFMLKRARTMLGQLGAAFLISGEVLGQRPMSQRRDTLNIIERDSGSRTILLRPLSARLLTETEAERQGWVDRERLLDFSGRGRSRQIALARQFGITDFPAPAGGCILADPILSKRIARVYDGGFVVTPDSMSVTDIRLMLVGRQFLMPGGGWLVLGRDEKESLRIVELREAGDVLLLVEERPGPAALLRRAGESVADSAVQAADLSLAADLVARYAKKIDGRPAAARVVVETGAERLELTGEPPDEEHIKSWAI</sequence>
<dbReference type="InterPro" id="IPR059101">
    <property type="entry name" value="NFACT-R_2"/>
</dbReference>
<accession>A0A1M5YCF1</accession>
<feature type="domain" description="NFACT protein RNA binding" evidence="4">
    <location>
        <begin position="236"/>
        <end position="346"/>
    </location>
</feature>
<dbReference type="SUPFAM" id="SSF52402">
    <property type="entry name" value="Adenine nucleotide alpha hydrolases-like"/>
    <property type="match status" value="1"/>
</dbReference>
<keyword evidence="2" id="KW-0067">ATP-binding</keyword>
<organism evidence="5 6">
    <name type="scientific">Desulfofustis glycolicus DSM 9705</name>
    <dbReference type="NCBI Taxonomy" id="1121409"/>
    <lineage>
        <taxon>Bacteria</taxon>
        <taxon>Pseudomonadati</taxon>
        <taxon>Thermodesulfobacteriota</taxon>
        <taxon>Desulfobulbia</taxon>
        <taxon>Desulfobulbales</taxon>
        <taxon>Desulfocapsaceae</taxon>
        <taxon>Desulfofustis</taxon>
    </lineage>
</organism>
<dbReference type="EMBL" id="FQXS01000033">
    <property type="protein sequence ID" value="SHI09740.1"/>
    <property type="molecule type" value="Genomic_DNA"/>
</dbReference>
<dbReference type="AlphaFoldDB" id="A0A1M5YCF1"/>
<evidence type="ECO:0000256" key="1">
    <source>
        <dbReference type="ARBA" id="ARBA00022741"/>
    </source>
</evidence>
<dbReference type="PANTHER" id="PTHR11933">
    <property type="entry name" value="TRNA 5-METHYLAMINOMETHYL-2-THIOURIDYLATE -METHYLTRANSFERASE"/>
    <property type="match status" value="1"/>
</dbReference>
<evidence type="ECO:0000259" key="4">
    <source>
        <dbReference type="Pfam" id="PF18297"/>
    </source>
</evidence>
<dbReference type="GO" id="GO:0005524">
    <property type="term" value="F:ATP binding"/>
    <property type="evidence" value="ECO:0007669"/>
    <property type="project" value="UniProtKB-KW"/>
</dbReference>
<evidence type="ECO:0000313" key="5">
    <source>
        <dbReference type="EMBL" id="SHI09740.1"/>
    </source>
</evidence>
<keyword evidence="6" id="KW-1185">Reference proteome</keyword>
<evidence type="ECO:0000259" key="3">
    <source>
        <dbReference type="Pfam" id="PF02568"/>
    </source>
</evidence>
<dbReference type="InterPro" id="IPR014729">
    <property type="entry name" value="Rossmann-like_a/b/a_fold"/>
</dbReference>
<dbReference type="Gene3D" id="3.40.50.620">
    <property type="entry name" value="HUPs"/>
    <property type="match status" value="1"/>
</dbReference>
<gene>
    <name evidence="5" type="ORF">SAMN02745124_03868</name>
</gene>
<dbReference type="Proteomes" id="UP000184139">
    <property type="component" value="Unassembled WGS sequence"/>
</dbReference>
<dbReference type="Pfam" id="PF18297">
    <property type="entry name" value="NFACT-R_2"/>
    <property type="match status" value="1"/>
</dbReference>
<dbReference type="STRING" id="1121409.SAMN02745124_03868"/>
<dbReference type="InterPro" id="IPR020536">
    <property type="entry name" value="ThiI_AANH"/>
</dbReference>
<dbReference type="RefSeq" id="WP_073378733.1">
    <property type="nucleotide sequence ID" value="NZ_FQXS01000033.1"/>
</dbReference>
<evidence type="ECO:0000256" key="2">
    <source>
        <dbReference type="ARBA" id="ARBA00022840"/>
    </source>
</evidence>
<evidence type="ECO:0000313" key="6">
    <source>
        <dbReference type="Proteomes" id="UP000184139"/>
    </source>
</evidence>
<protein>
    <submittedName>
        <fullName evidence="5">Thiamine biosynthesis protein (ThiI)</fullName>
    </submittedName>
</protein>